<keyword evidence="6" id="KW-0539">Nucleus</keyword>
<dbReference type="GO" id="GO:0008270">
    <property type="term" value="F:zinc ion binding"/>
    <property type="evidence" value="ECO:0007669"/>
    <property type="project" value="UniProtKB-KW"/>
</dbReference>
<dbReference type="PANTHER" id="PTHR24381">
    <property type="entry name" value="ZINC FINGER PROTEIN"/>
    <property type="match status" value="1"/>
</dbReference>
<dbReference type="PROSITE" id="PS50157">
    <property type="entry name" value="ZINC_FINGER_C2H2_2"/>
    <property type="match status" value="3"/>
</dbReference>
<evidence type="ECO:0000256" key="6">
    <source>
        <dbReference type="ARBA" id="ARBA00023242"/>
    </source>
</evidence>
<evidence type="ECO:0000256" key="2">
    <source>
        <dbReference type="ARBA" id="ARBA00022723"/>
    </source>
</evidence>
<gene>
    <name evidence="10" type="ORF">TTEB3V08_LOCUS1866</name>
</gene>
<evidence type="ECO:0000256" key="3">
    <source>
        <dbReference type="ARBA" id="ARBA00022737"/>
    </source>
</evidence>
<evidence type="ECO:0000256" key="8">
    <source>
        <dbReference type="SAM" id="MobiDB-lite"/>
    </source>
</evidence>
<accession>A0A7R9FHQ9</accession>
<keyword evidence="5" id="KW-0862">Zinc</keyword>
<evidence type="ECO:0000256" key="1">
    <source>
        <dbReference type="ARBA" id="ARBA00004123"/>
    </source>
</evidence>
<organism evidence="10">
    <name type="scientific">Timema tahoe</name>
    <dbReference type="NCBI Taxonomy" id="61484"/>
    <lineage>
        <taxon>Eukaryota</taxon>
        <taxon>Metazoa</taxon>
        <taxon>Ecdysozoa</taxon>
        <taxon>Arthropoda</taxon>
        <taxon>Hexapoda</taxon>
        <taxon>Insecta</taxon>
        <taxon>Pterygota</taxon>
        <taxon>Neoptera</taxon>
        <taxon>Polyneoptera</taxon>
        <taxon>Phasmatodea</taxon>
        <taxon>Timematodea</taxon>
        <taxon>Timematoidea</taxon>
        <taxon>Timematidae</taxon>
        <taxon>Timema</taxon>
    </lineage>
</organism>
<dbReference type="AlphaFoldDB" id="A0A7R9FHQ9"/>
<sequence>MVVPHAKKNQHVFRLSIAALCAIRHFLIDFVSDITTFVEVMINLIHVNCAIKPSSAEVTMSTTFVIMPWSVVALESSFDSRRESDAEPGIGKLVRHWNTTRSTLLRPLAWDKQAHLCEKAVVCDQCGKKFGYRWLLILHQRTHSQERPHQCPVCSRAFCKKQDMKRHHLTHTSIKSFECTTCNMLFRRKDNLERHLKNTHLDQTKTRSSKLEPHHIKDKPPNLPRPPPRCLEDLLDLPSSVQSSNSSTHCSDTQAVQINNALMFKQIEPQTKNKGGKDKQLMEGTKTKESQPSFRQIIYSNFQINDSFKQIPVLDTQDKTVICKAMSVINRPAATPLKEAPVENTTKCVKTVSVVRNAKKTYSDKRMHTYNEAANCVRTITRVPELLPKDPEPPQIKYSKSSQKQLKNVEKPQPCEENFDKHITNIPNSIHCKNKQTDIQKELEEIPSKMVDNYSEPVLTVLPEHYKCPLTVDVNFDEPYIMPVTNVIKSCGQPSVLKVLHDLHWRKRTMEMLKQRQYLSPDIENAYG</sequence>
<reference evidence="10" key="1">
    <citation type="submission" date="2020-11" db="EMBL/GenBank/DDBJ databases">
        <authorList>
            <person name="Tran Van P."/>
        </authorList>
    </citation>
    <scope>NUCLEOTIDE SEQUENCE</scope>
</reference>
<keyword evidence="4 7" id="KW-0863">Zinc-finger</keyword>
<feature type="compositionally biased region" description="Basic and acidic residues" evidence="8">
    <location>
        <begin position="275"/>
        <end position="289"/>
    </location>
</feature>
<evidence type="ECO:0000256" key="7">
    <source>
        <dbReference type="PROSITE-ProRule" id="PRU00042"/>
    </source>
</evidence>
<feature type="domain" description="C2H2-type" evidence="9">
    <location>
        <begin position="121"/>
        <end position="148"/>
    </location>
</feature>
<dbReference type="GO" id="GO:0000977">
    <property type="term" value="F:RNA polymerase II transcription regulatory region sequence-specific DNA binding"/>
    <property type="evidence" value="ECO:0007669"/>
    <property type="project" value="TreeGrafter"/>
</dbReference>
<evidence type="ECO:0000313" key="10">
    <source>
        <dbReference type="EMBL" id="CAD7453737.1"/>
    </source>
</evidence>
<feature type="domain" description="C2H2-type" evidence="9">
    <location>
        <begin position="177"/>
        <end position="205"/>
    </location>
</feature>
<dbReference type="EMBL" id="OE000409">
    <property type="protein sequence ID" value="CAD7453737.1"/>
    <property type="molecule type" value="Genomic_DNA"/>
</dbReference>
<dbReference type="InterPro" id="IPR013087">
    <property type="entry name" value="Znf_C2H2_type"/>
</dbReference>
<proteinExistence type="predicted"/>
<dbReference type="GO" id="GO:0000981">
    <property type="term" value="F:DNA-binding transcription factor activity, RNA polymerase II-specific"/>
    <property type="evidence" value="ECO:0007669"/>
    <property type="project" value="TreeGrafter"/>
</dbReference>
<evidence type="ECO:0000256" key="4">
    <source>
        <dbReference type="ARBA" id="ARBA00022771"/>
    </source>
</evidence>
<feature type="region of interest" description="Disordered" evidence="8">
    <location>
        <begin position="269"/>
        <end position="289"/>
    </location>
</feature>
<feature type="domain" description="C2H2-type" evidence="9">
    <location>
        <begin position="149"/>
        <end position="176"/>
    </location>
</feature>
<feature type="compositionally biased region" description="Basic and acidic residues" evidence="8">
    <location>
        <begin position="197"/>
        <end position="220"/>
    </location>
</feature>
<evidence type="ECO:0000256" key="5">
    <source>
        <dbReference type="ARBA" id="ARBA00022833"/>
    </source>
</evidence>
<dbReference type="SMART" id="SM00355">
    <property type="entry name" value="ZnF_C2H2"/>
    <property type="match status" value="3"/>
</dbReference>
<dbReference type="PANTHER" id="PTHR24381:SF393">
    <property type="entry name" value="CHROMATIN-LINKED ADAPTOR FOR MSL PROTEINS, ISOFORM B"/>
    <property type="match status" value="1"/>
</dbReference>
<name>A0A7R9FHQ9_9NEOP</name>
<comment type="subcellular location">
    <subcellularLocation>
        <location evidence="1">Nucleus</location>
    </subcellularLocation>
</comment>
<keyword evidence="2" id="KW-0479">Metal-binding</keyword>
<keyword evidence="3" id="KW-0677">Repeat</keyword>
<dbReference type="InterPro" id="IPR036236">
    <property type="entry name" value="Znf_C2H2_sf"/>
</dbReference>
<dbReference type="PROSITE" id="PS00028">
    <property type="entry name" value="ZINC_FINGER_C2H2_1"/>
    <property type="match status" value="3"/>
</dbReference>
<evidence type="ECO:0000259" key="9">
    <source>
        <dbReference type="PROSITE" id="PS50157"/>
    </source>
</evidence>
<dbReference type="Gene3D" id="3.30.160.60">
    <property type="entry name" value="Classic Zinc Finger"/>
    <property type="match status" value="3"/>
</dbReference>
<protein>
    <recommendedName>
        <fullName evidence="9">C2H2-type domain-containing protein</fullName>
    </recommendedName>
</protein>
<feature type="region of interest" description="Disordered" evidence="8">
    <location>
        <begin position="197"/>
        <end position="229"/>
    </location>
</feature>
<dbReference type="SUPFAM" id="SSF57667">
    <property type="entry name" value="beta-beta-alpha zinc fingers"/>
    <property type="match status" value="2"/>
</dbReference>
<dbReference type="Pfam" id="PF00096">
    <property type="entry name" value="zf-C2H2"/>
    <property type="match status" value="2"/>
</dbReference>
<feature type="region of interest" description="Disordered" evidence="8">
    <location>
        <begin position="387"/>
        <end position="414"/>
    </location>
</feature>
<dbReference type="GO" id="GO:0005634">
    <property type="term" value="C:nucleus"/>
    <property type="evidence" value="ECO:0007669"/>
    <property type="project" value="UniProtKB-SubCell"/>
</dbReference>